<evidence type="ECO:0000313" key="3">
    <source>
        <dbReference type="Proteomes" id="UP000037267"/>
    </source>
</evidence>
<sequence>MISVSENALIIGINNSIETLTEEQSIELLNKLSKAVYKGPSYSELTNELAAYKIRAKLLEQENKRLKLGLISEERCLSY</sequence>
<evidence type="ECO:0000313" key="2">
    <source>
        <dbReference type="EMBL" id="KNF08102.1"/>
    </source>
</evidence>
<gene>
    <name evidence="2" type="ORF">CLPU_10c01570</name>
</gene>
<accession>A0A0L0W9I0</accession>
<organism evidence="2 3">
    <name type="scientific">Gottschalkia purinilytica</name>
    <name type="common">Clostridium purinilyticum</name>
    <dbReference type="NCBI Taxonomy" id="1503"/>
    <lineage>
        <taxon>Bacteria</taxon>
        <taxon>Bacillati</taxon>
        <taxon>Bacillota</taxon>
        <taxon>Tissierellia</taxon>
        <taxon>Tissierellales</taxon>
        <taxon>Gottschalkiaceae</taxon>
        <taxon>Gottschalkia</taxon>
    </lineage>
</organism>
<feature type="coiled-coil region" evidence="1">
    <location>
        <begin position="42"/>
        <end position="69"/>
    </location>
</feature>
<proteinExistence type="predicted"/>
<evidence type="ECO:0000256" key="1">
    <source>
        <dbReference type="SAM" id="Coils"/>
    </source>
</evidence>
<reference evidence="3" key="1">
    <citation type="submission" date="2015-07" db="EMBL/GenBank/DDBJ databases">
        <title>Draft genome sequence of the purine-degrading Gottschalkia purinilyticum DSM 1384 (formerly Clostridium purinilyticum).</title>
        <authorList>
            <person name="Poehlein A."/>
            <person name="Schiel-Bengelsdorf B."/>
            <person name="Bengelsdorf F.R."/>
            <person name="Daniel R."/>
            <person name="Duerre P."/>
        </authorList>
    </citation>
    <scope>NUCLEOTIDE SEQUENCE [LARGE SCALE GENOMIC DNA]</scope>
    <source>
        <strain evidence="3">DSM 1384</strain>
    </source>
</reference>
<dbReference type="Proteomes" id="UP000037267">
    <property type="component" value="Unassembled WGS sequence"/>
</dbReference>
<comment type="caution">
    <text evidence="2">The sequence shown here is derived from an EMBL/GenBank/DDBJ whole genome shotgun (WGS) entry which is preliminary data.</text>
</comment>
<dbReference type="AlphaFoldDB" id="A0A0L0W9I0"/>
<dbReference type="EMBL" id="LGSS01000010">
    <property type="protein sequence ID" value="KNF08102.1"/>
    <property type="molecule type" value="Genomic_DNA"/>
</dbReference>
<keyword evidence="3" id="KW-1185">Reference proteome</keyword>
<name>A0A0L0W9I0_GOTPU</name>
<keyword evidence="1" id="KW-0175">Coiled coil</keyword>
<protein>
    <submittedName>
        <fullName evidence="2">Uncharacterized protein</fullName>
    </submittedName>
</protein>
<dbReference type="RefSeq" id="WP_050355743.1">
    <property type="nucleotide sequence ID" value="NZ_LGSS01000010.1"/>
</dbReference>
<dbReference type="STRING" id="1503.CLPU_10c01570"/>